<gene>
    <name evidence="1" type="ORF">D1B32_12335</name>
</gene>
<sequence length="2193" mass="251624">MANEKHIKAYQDKLEDGTYTMRIGDEVPEGDVNLAYIHTPRLDNEENIAMVNTSHIPENVIPYEQRVSLVVPDHEGKLSYAELQKGLDSIKEKPPYSLFPTKDFNLTRQFKNNRLTVEDALYYKFEIMYHYDSRIGQPNKVEKYTGDQIKLTDENGHPLSNQIKYDIYVMAMEENPHIYWVKVYLDKTTNELDTFKIRYNHIDNVTSNRDVQSAKTELELYRNQSNEIVAYGRSRQLVEGGKLRIINGNSAYEPTTREVFDSADANDEVYHLVENPTQDGYEVYVPQKAEVDPRQKRIFNYRIVAKYKDPTGVDQEVTTGYINDWLIHPNALLNHEKYEFTQDWKQLGIPYGESRLNVKDMIQIAQPIGTPTVPQEAVYEIQDAEGNLMYSTTDANDNPLVTSIIQESQNYFGAARGDGLSDDTWSNAKHPNAILKSLPIDHQVSVIAERQKTQWDYKFKVEGEGFIGVPTVYTGNWWVDANIGVYKNLSRSPINFANKTNWNTIGTSNVNDWAIKTGANGKSYLDLVKNPNDVNVAAFYQKNGPKGQNMNNAKDYEFSAKLKVEDSGDDDVVGIVFRVQGSKNYYMFAWERDALLSDDYYYSNDEYPTNVSTKPEMNEMNRILLGSGGCSAFRYDPNIQYSSPKTSNENFIFNDWNDYTEYGFGNNRKRIFKVSPRTSGSAYVGYKSAVSDRTGCSFTDITNKGYLYETEEGSKGWTQGKEYKITVVVTGDVFKVYISENPNSNDKGILVCEAKDNTYKSGSVGVSSISQQWVQWGDMTYNEMEVTTVSTNKHPVTFNSSEQVRTSEKRVTELLKEPIKQSGASNYEVFNYTAYSDYADIFLDIDENGYGYVWARTTNKSAGGTNIEPWYTGDNNLDVFGSGHVEYHEDGHFTITVNPEKLPTDKVPYFVEGFRWKEPVITKGENITIRLGDDRESVVVEASVPPITPLNKWTTIYPESIHKADGVIPIATLLEKNGIIEKLNIPKDIPIHEILLRIERGEATSTSAAVNQEHRVNYRFRLEDDGLVRYPVDQFKDQLGVNRLRLSNLYQEFFPVEFEIDYHVLVPKNKKTSMQSLFSRNSPGSVIIEPSPDAASWIIENGRLVDKANRTQFVAAYNQTHLATKEHATDFSFRTIGNDDDVVGVIFRVKDKNNFYMYIMEGDEINRSFGSRLSSVQPGPLHEWSLDRPADFSTFADYIAKGGWRVYHQRVYQVKNGQKKVVAEKSTIINSGHVLNWQNNIRVESSGKTTNLYFQTGTINEADWKRAYQIETEWSQGAFGVCNFSQNVEFIDITTSELISVQGKISNLNYTGRPSAIMAKNTRNFCDNDVRNSMKQNGFATTANYTPLSYSAKVTNGNGEVSISATGEGPIQVYSYIDPSKTIADVDLVAWTHYEDLEVAPVFAISANEDLKIELEKPQVEQSKLELENWYMRVKNGRFQKRLELPYYEPEERTPSIYETYPELKKYAPKNIDDVEEVILEYAIPEYSNQEFHDRPIKLVERETPIILNEHAIQTKHHPITLLSNDQISYVEVEAFRNNQARTLRIRDIDAAKGIVYLIDRIRDQDEVIIRYAYDEHWYTYRGFNKAEIETRHIPTEVPIQSQATLEVHVKGRKETIEIIEPAKKVVFGIIQGDFSLVNIYPNSEGIRNYRSLLPHQWDRNRDEFNIINNHIDLLITGRFRLGANETTGYPHESVYTDLKQYFFEKKRNGIYFVPRFFTEGTQKEAIANRTLNEFGLSVHYVGDYSSEDAQIEVNTTHPLFAEYEESGYPTEILGDSEFIITNSKITPVAWSDSTRQHVIGAVYEDGNQRVLFFVNDSLKIFRTNDGLKPFLDSFVYNVLGETEPTTITHVEEDVKIFGPITKKDNQIAITERYTEEFKSSILIDPSSVFGKEWDEFIDYYSQHELILTPTVSYQSSGAPVKTRTIGYSGDRKPIDSRNMRYMDSFLFETTFIVDPVLEHNVLSNYFFHLDLNPSPGHTHTINTDEFFKWIPIDTDLQSYEKEDVDSKELLVKPIHIYMRPIFIRDKENKIIEGTQGISSLRHTDQGHLFDEKDYKYDHSMFRLGKVILQANSDMQRDTTVLDTRTRGGGLDEALSRKIIEEVNKESLHHWDIGYFDGQAYQENGVIIIRLPKTILKSEENPQGFTETEVHAAIQKHKAYGVLPIVEYYDPETLRNDTLPDDLDKVNTEIHEI</sequence>
<comment type="caution">
    <text evidence="1">The sequence shown here is derived from an EMBL/GenBank/DDBJ whole genome shotgun (WGS) entry which is preliminary data.</text>
</comment>
<proteinExistence type="predicted"/>
<dbReference type="Proteomes" id="UP000285456">
    <property type="component" value="Unassembled WGS sequence"/>
</dbReference>
<protein>
    <submittedName>
        <fullName evidence="1">Uncharacterized protein</fullName>
    </submittedName>
</protein>
<dbReference type="Gene3D" id="2.60.120.200">
    <property type="match status" value="3"/>
</dbReference>
<dbReference type="OrthoDB" id="2974228at2"/>
<dbReference type="RefSeq" id="WP_118889575.1">
    <property type="nucleotide sequence ID" value="NZ_PHUT01000007.1"/>
</dbReference>
<dbReference type="EMBL" id="QWEH01000007">
    <property type="protein sequence ID" value="RHW32017.1"/>
    <property type="molecule type" value="Genomic_DNA"/>
</dbReference>
<keyword evidence="2" id="KW-1185">Reference proteome</keyword>
<accession>A0A417YGS9</accession>
<name>A0A417YGS9_9BACI</name>
<evidence type="ECO:0000313" key="1">
    <source>
        <dbReference type="EMBL" id="RHW32017.1"/>
    </source>
</evidence>
<evidence type="ECO:0000313" key="2">
    <source>
        <dbReference type="Proteomes" id="UP000285456"/>
    </source>
</evidence>
<organism evidence="1 2">
    <name type="scientific">Oceanobacillus profundus</name>
    <dbReference type="NCBI Taxonomy" id="372463"/>
    <lineage>
        <taxon>Bacteria</taxon>
        <taxon>Bacillati</taxon>
        <taxon>Bacillota</taxon>
        <taxon>Bacilli</taxon>
        <taxon>Bacillales</taxon>
        <taxon>Bacillaceae</taxon>
        <taxon>Oceanobacillus</taxon>
    </lineage>
</organism>
<reference evidence="1 2" key="1">
    <citation type="journal article" date="2007" name="Int. J. Syst. Evol. Microbiol.">
        <title>Oceanobacillus profundus sp. nov., isolated from a deep-sea sediment core.</title>
        <authorList>
            <person name="Kim Y.G."/>
            <person name="Choi D.H."/>
            <person name="Hyun S."/>
            <person name="Cho B.C."/>
        </authorList>
    </citation>
    <scope>NUCLEOTIDE SEQUENCE [LARGE SCALE GENOMIC DNA]</scope>
    <source>
        <strain evidence="1 2">DSM 18246</strain>
    </source>
</reference>